<evidence type="ECO:0000256" key="2">
    <source>
        <dbReference type="ARBA" id="ARBA00022448"/>
    </source>
</evidence>
<comment type="subcellular location">
    <subcellularLocation>
        <location evidence="1">Cell inner membrane</location>
        <topology evidence="1">Multi-pass membrane protein</topology>
    </subcellularLocation>
</comment>
<dbReference type="AlphaFoldDB" id="A0A8J7VZM9"/>
<keyword evidence="7 9" id="KW-0472">Membrane</keyword>
<organism evidence="11 12">
    <name type="scientific">Sinanaerobacter chloroacetimidivorans</name>
    <dbReference type="NCBI Taxonomy" id="2818044"/>
    <lineage>
        <taxon>Bacteria</taxon>
        <taxon>Bacillati</taxon>
        <taxon>Bacillota</taxon>
        <taxon>Clostridia</taxon>
        <taxon>Peptostreptococcales</taxon>
        <taxon>Anaerovoracaceae</taxon>
        <taxon>Sinanaerobacter</taxon>
    </lineage>
</organism>
<dbReference type="GO" id="GO:0005886">
    <property type="term" value="C:plasma membrane"/>
    <property type="evidence" value="ECO:0007669"/>
    <property type="project" value="UniProtKB-SubCell"/>
</dbReference>
<evidence type="ECO:0000259" key="10">
    <source>
        <dbReference type="Pfam" id="PF04290"/>
    </source>
</evidence>
<keyword evidence="5 9" id="KW-0812">Transmembrane</keyword>
<reference evidence="11" key="1">
    <citation type="submission" date="2021-04" db="EMBL/GenBank/DDBJ databases">
        <title>Sinoanaerobacter chloroacetimidivorans sp. nov., an obligate anaerobic bacterium isolated from anaerobic sludge.</title>
        <authorList>
            <person name="Bao Y."/>
        </authorList>
    </citation>
    <scope>NUCLEOTIDE SEQUENCE</scope>
    <source>
        <strain evidence="11">BAD-6</strain>
    </source>
</reference>
<evidence type="ECO:0000256" key="8">
    <source>
        <dbReference type="ARBA" id="ARBA00038436"/>
    </source>
</evidence>
<evidence type="ECO:0000256" key="7">
    <source>
        <dbReference type="ARBA" id="ARBA00023136"/>
    </source>
</evidence>
<evidence type="ECO:0000313" key="11">
    <source>
        <dbReference type="EMBL" id="MBR0596553.1"/>
    </source>
</evidence>
<comment type="similarity">
    <text evidence="8">Belongs to the TRAP transporter small permease family.</text>
</comment>
<dbReference type="InterPro" id="IPR007387">
    <property type="entry name" value="TRAP_DctQ"/>
</dbReference>
<dbReference type="GO" id="GO:0015740">
    <property type="term" value="P:C4-dicarboxylate transport"/>
    <property type="evidence" value="ECO:0007669"/>
    <property type="project" value="TreeGrafter"/>
</dbReference>
<evidence type="ECO:0000256" key="4">
    <source>
        <dbReference type="ARBA" id="ARBA00022519"/>
    </source>
</evidence>
<keyword evidence="2" id="KW-0813">Transport</keyword>
<gene>
    <name evidence="11" type="ORF">KCX82_01570</name>
</gene>
<evidence type="ECO:0000256" key="5">
    <source>
        <dbReference type="ARBA" id="ARBA00022692"/>
    </source>
</evidence>
<dbReference type="InterPro" id="IPR055348">
    <property type="entry name" value="DctQ"/>
</dbReference>
<protein>
    <submittedName>
        <fullName evidence="11">TRAP transporter small permease</fullName>
    </submittedName>
</protein>
<evidence type="ECO:0000256" key="1">
    <source>
        <dbReference type="ARBA" id="ARBA00004429"/>
    </source>
</evidence>
<feature type="transmembrane region" description="Helical" evidence="9">
    <location>
        <begin position="12"/>
        <end position="35"/>
    </location>
</feature>
<dbReference type="PANTHER" id="PTHR35011">
    <property type="entry name" value="2,3-DIKETO-L-GULONATE TRAP TRANSPORTER SMALL PERMEASE PROTEIN YIAM"/>
    <property type="match status" value="1"/>
</dbReference>
<keyword evidence="4" id="KW-0997">Cell inner membrane</keyword>
<feature type="transmembrane region" description="Helical" evidence="9">
    <location>
        <begin position="89"/>
        <end position="110"/>
    </location>
</feature>
<accession>A0A8J7VZM9</accession>
<keyword evidence="12" id="KW-1185">Reference proteome</keyword>
<dbReference type="EMBL" id="JAGSND010000001">
    <property type="protein sequence ID" value="MBR0596553.1"/>
    <property type="molecule type" value="Genomic_DNA"/>
</dbReference>
<keyword evidence="3" id="KW-1003">Cell membrane</keyword>
<evidence type="ECO:0000256" key="3">
    <source>
        <dbReference type="ARBA" id="ARBA00022475"/>
    </source>
</evidence>
<dbReference type="Pfam" id="PF04290">
    <property type="entry name" value="DctQ"/>
    <property type="match status" value="1"/>
</dbReference>
<dbReference type="Proteomes" id="UP000675664">
    <property type="component" value="Unassembled WGS sequence"/>
</dbReference>
<feature type="domain" description="Tripartite ATP-independent periplasmic transporters DctQ component" evidence="10">
    <location>
        <begin position="26"/>
        <end position="157"/>
    </location>
</feature>
<evidence type="ECO:0000313" key="12">
    <source>
        <dbReference type="Proteomes" id="UP000675664"/>
    </source>
</evidence>
<feature type="transmembrane region" description="Helical" evidence="9">
    <location>
        <begin position="130"/>
        <end position="153"/>
    </location>
</feature>
<evidence type="ECO:0000256" key="6">
    <source>
        <dbReference type="ARBA" id="ARBA00022989"/>
    </source>
</evidence>
<dbReference type="GO" id="GO:0022857">
    <property type="term" value="F:transmembrane transporter activity"/>
    <property type="evidence" value="ECO:0007669"/>
    <property type="project" value="TreeGrafter"/>
</dbReference>
<feature type="transmembrane region" description="Helical" evidence="9">
    <location>
        <begin position="50"/>
        <end position="68"/>
    </location>
</feature>
<proteinExistence type="inferred from homology"/>
<comment type="caution">
    <text evidence="11">The sequence shown here is derived from an EMBL/GenBank/DDBJ whole genome shotgun (WGS) entry which is preliminary data.</text>
</comment>
<reference evidence="11" key="2">
    <citation type="submission" date="2021-04" db="EMBL/GenBank/DDBJ databases">
        <authorList>
            <person name="Liu J."/>
        </authorList>
    </citation>
    <scope>NUCLEOTIDE SEQUENCE</scope>
    <source>
        <strain evidence="11">BAD-6</strain>
    </source>
</reference>
<name>A0A8J7VZM9_9FIRM</name>
<dbReference type="PANTHER" id="PTHR35011:SF2">
    <property type="entry name" value="2,3-DIKETO-L-GULONATE TRAP TRANSPORTER SMALL PERMEASE PROTEIN YIAM"/>
    <property type="match status" value="1"/>
</dbReference>
<dbReference type="RefSeq" id="WP_227016678.1">
    <property type="nucleotide sequence ID" value="NZ_JAGSND010000001.1"/>
</dbReference>
<keyword evidence="6 9" id="KW-1133">Transmembrane helix</keyword>
<evidence type="ECO:0000256" key="9">
    <source>
        <dbReference type="SAM" id="Phobius"/>
    </source>
</evidence>
<sequence length="168" mass="18797">MSIMKHISSIIARIGVWFVIASYGIMIVVTLIEVFRRYFFGQSFEWAEELVRFLLVSSTFIGGSVAYKKANLVFFDLLQNKLPKKKNDILNVINSFIILLFLLGVLKLGIDYTASPSIMLQKSPGLGMPMLIPYGAIPLGILFMVIFTVENLLERLQSVLGKGGNEIC</sequence>